<dbReference type="Proteomes" id="UP000198651">
    <property type="component" value="Chromosome I"/>
</dbReference>
<evidence type="ECO:0000313" key="2">
    <source>
        <dbReference type="Proteomes" id="UP000198651"/>
    </source>
</evidence>
<sequence>MFRISVDSHCDDGLSLIEEEHLSSTSSSLSYGQFYQDNHACDFTKEPSLAVSCSMSSNVESSGSLGETSQVLISIEDDGQCAQKLLTSLMITLGYTLRAQSRPGGPTEDEFLCMNELQSSISEIVKSKGNDRLSFDDLKKLLQDNLLLNLSGAQDLCDRVDLISRAVDDLYPGEVFPFPEPTGNSVSRFFTKCYRFMKYSRNPFFKCFFQAIWIFFTHTCYEYMSYGCCLFLQNHDLDALTVCKRIISSIKKCCQHRSK</sequence>
<dbReference type="EMBL" id="LN906597">
    <property type="protein sequence ID" value="CUT18060.1"/>
    <property type="molecule type" value="Genomic_DNA"/>
</dbReference>
<evidence type="ECO:0000313" key="1">
    <source>
        <dbReference type="EMBL" id="CUT18060.1"/>
    </source>
</evidence>
<protein>
    <submittedName>
        <fullName evidence="1">Uncharacterized protein</fullName>
    </submittedName>
</protein>
<proteinExistence type="predicted"/>
<dbReference type="RefSeq" id="WP_092343326.1">
    <property type="nucleotide sequence ID" value="NZ_FLSL01000093.1"/>
</dbReference>
<gene>
    <name evidence="1" type="ORF">Ark11_1254</name>
</gene>
<dbReference type="AlphaFoldDB" id="A0A0S4M517"/>
<dbReference type="STRING" id="1561003.Ark11_1254"/>
<dbReference type="OrthoDB" id="9884596at2"/>
<reference evidence="2" key="1">
    <citation type="submission" date="2015-11" db="EMBL/GenBank/DDBJ databases">
        <authorList>
            <person name="Seth-Smith H.M.B."/>
        </authorList>
    </citation>
    <scope>NUCLEOTIDE SEQUENCE [LARGE SCALE GENOMIC DNA]</scope>
    <source>
        <strain evidence="2">2013Ark11</strain>
    </source>
</reference>
<accession>A0A0S4M517</accession>
<name>A0A0S4M517_9BURK</name>
<keyword evidence="2" id="KW-1185">Reference proteome</keyword>
<organism evidence="1 2">
    <name type="scientific">Candidatus Ichthyocystis hellenicum</name>
    <dbReference type="NCBI Taxonomy" id="1561003"/>
    <lineage>
        <taxon>Bacteria</taxon>
        <taxon>Pseudomonadati</taxon>
        <taxon>Pseudomonadota</taxon>
        <taxon>Betaproteobacteria</taxon>
        <taxon>Burkholderiales</taxon>
        <taxon>Candidatus Ichthyocystis</taxon>
    </lineage>
</organism>